<protein>
    <recommendedName>
        <fullName evidence="6">Inverse autotransporter beta-domain domain-containing protein</fullName>
    </recommendedName>
</protein>
<gene>
    <name evidence="4" type="ORF">ABIE08_002983</name>
</gene>
<keyword evidence="1" id="KW-0732">Signal</keyword>
<dbReference type="SMART" id="SM00710">
    <property type="entry name" value="PbH1"/>
    <property type="match status" value="6"/>
</dbReference>
<dbReference type="Pfam" id="PF11924">
    <property type="entry name" value="IAT_beta"/>
    <property type="match status" value="1"/>
</dbReference>
<dbReference type="Gene3D" id="2.160.20.10">
    <property type="entry name" value="Single-stranded right-handed beta-helix, Pectin lyase-like"/>
    <property type="match status" value="2"/>
</dbReference>
<proteinExistence type="predicted"/>
<comment type="caution">
    <text evidence="4">The sequence shown here is derived from an EMBL/GenBank/DDBJ whole genome shotgun (WGS) entry which is preliminary data.</text>
</comment>
<dbReference type="Gene3D" id="2.40.160.160">
    <property type="entry name" value="Inverse autotransporter, beta-domain"/>
    <property type="match status" value="1"/>
</dbReference>
<accession>A0ABV2R1A6</accession>
<evidence type="ECO:0000256" key="1">
    <source>
        <dbReference type="SAM" id="SignalP"/>
    </source>
</evidence>
<dbReference type="InterPro" id="IPR011050">
    <property type="entry name" value="Pectin_lyase_fold/virulence"/>
</dbReference>
<keyword evidence="5" id="KW-1185">Reference proteome</keyword>
<dbReference type="RefSeq" id="WP_354552209.1">
    <property type="nucleotide sequence ID" value="NZ_JBEPSM010000002.1"/>
</dbReference>
<feature type="signal peptide" evidence="1">
    <location>
        <begin position="1"/>
        <end position="22"/>
    </location>
</feature>
<dbReference type="SUPFAM" id="SSF56935">
    <property type="entry name" value="Porins"/>
    <property type="match status" value="1"/>
</dbReference>
<feature type="domain" description="Inverse autotransporter beta-domain" evidence="2">
    <location>
        <begin position="45"/>
        <end position="179"/>
    </location>
</feature>
<dbReference type="InterPro" id="IPR012334">
    <property type="entry name" value="Pectin_lyas_fold"/>
</dbReference>
<feature type="domain" description="Right handed beta helix" evidence="3">
    <location>
        <begin position="470"/>
        <end position="643"/>
    </location>
</feature>
<name>A0ABV2R1A6_9HYPH</name>
<evidence type="ECO:0000313" key="5">
    <source>
        <dbReference type="Proteomes" id="UP001549321"/>
    </source>
</evidence>
<dbReference type="InterPro" id="IPR006626">
    <property type="entry name" value="PbH1"/>
</dbReference>
<dbReference type="InterPro" id="IPR038177">
    <property type="entry name" value="IAT_beta_sf"/>
</dbReference>
<dbReference type="Proteomes" id="UP001549321">
    <property type="component" value="Unassembled WGS sequence"/>
</dbReference>
<evidence type="ECO:0000259" key="2">
    <source>
        <dbReference type="Pfam" id="PF11924"/>
    </source>
</evidence>
<dbReference type="InterPro" id="IPR024519">
    <property type="entry name" value="IAT_beta"/>
</dbReference>
<feature type="chain" id="PRO_5045650568" description="Inverse autotransporter beta-domain domain-containing protein" evidence="1">
    <location>
        <begin position="23"/>
        <end position="728"/>
    </location>
</feature>
<dbReference type="Pfam" id="PF13229">
    <property type="entry name" value="Beta_helix"/>
    <property type="match status" value="1"/>
</dbReference>
<evidence type="ECO:0000259" key="3">
    <source>
        <dbReference type="Pfam" id="PF13229"/>
    </source>
</evidence>
<reference evidence="4 5" key="1">
    <citation type="submission" date="2024-06" db="EMBL/GenBank/DDBJ databases">
        <title>Sorghum-associated microbial communities from plants grown in Nebraska, USA.</title>
        <authorList>
            <person name="Schachtman D."/>
        </authorList>
    </citation>
    <scope>NUCLEOTIDE SEQUENCE [LARGE SCALE GENOMIC DNA]</scope>
    <source>
        <strain evidence="4 5">3207</strain>
    </source>
</reference>
<evidence type="ECO:0000313" key="4">
    <source>
        <dbReference type="EMBL" id="MET4635037.1"/>
    </source>
</evidence>
<dbReference type="InterPro" id="IPR039448">
    <property type="entry name" value="Beta_helix"/>
</dbReference>
<evidence type="ECO:0008006" key="6">
    <source>
        <dbReference type="Google" id="ProtNLM"/>
    </source>
</evidence>
<dbReference type="SUPFAM" id="SSF51126">
    <property type="entry name" value="Pectin lyase-like"/>
    <property type="match status" value="1"/>
</dbReference>
<dbReference type="EMBL" id="JBEPSM010000002">
    <property type="protein sequence ID" value="MET4635037.1"/>
    <property type="molecule type" value="Genomic_DNA"/>
</dbReference>
<organism evidence="4 5">
    <name type="scientific">Kaistia defluvii</name>
    <dbReference type="NCBI Taxonomy" id="410841"/>
    <lineage>
        <taxon>Bacteria</taxon>
        <taxon>Pseudomonadati</taxon>
        <taxon>Pseudomonadota</taxon>
        <taxon>Alphaproteobacteria</taxon>
        <taxon>Hyphomicrobiales</taxon>
        <taxon>Kaistiaceae</taxon>
        <taxon>Kaistia</taxon>
    </lineage>
</organism>
<sequence>MRSSAIAALLCAASTLAITASAKADAVGPTVEITLGGGQENGAIGGFDIFLPFGFGDRSIGFGDLRGHMNNDQMDQLSAGLGWRMQLDGVWTVGAYGYYDYLRTERDNDFHQISAGAELLSRDMVFRLNGYLPFGDKYGSAADANAALIEAGRLVFRAGQEQALRGIDGEAGFRLPMFDAKSSAQMMLYGGGYWYDGGDRLDDITGVSARAELSFADLPGFTQGSTFSLSAGFTYDNEDKAEGQFLARLRIPLGKAGPALANRDPMMQRVERADFIRTAVGATGDAEAAIYADTGNVVGNVRTVSSATGNATAINEAIAAAGDNALILADGVIQLDQTLLLSSGQFLVGGQGGLEIIGARSGGTATFTRSVAETRLVGTTTADVLAMADDSGAVGLAIRGGRDGILADGVGNVFLRDLDIAQTAGNGILLSEVDSALIERSRIHDLTICANNTECEFSIYDPERSVPNTAISLFSAKDVTIRDVEIRDVTYGIFANAAFDEIEDWENDIYGLRAPNPTTRLTIENVSITNTRREALQFVGASDISIRNLSIDNTAMDRTMDLIVIMASSGISMDGLTLAGGVNALQFIGPSSFADPASEITVSNATIRDTSRAGIMMNMGSSDVAFSNIEITDAGTHGIYLYGPSFFGGALGDVSFDKVKVVSSSDEAVHLAGELTNLSGNIEVGQASANCVADTGTWTSTTLTQNQGERFSVGGTVILPGTLPAGCR</sequence>